<organism evidence="6 7">
    <name type="scientific">Methylotenera mobilis</name>
    <dbReference type="NCBI Taxonomy" id="359408"/>
    <lineage>
        <taxon>Bacteria</taxon>
        <taxon>Pseudomonadati</taxon>
        <taxon>Pseudomonadota</taxon>
        <taxon>Betaproteobacteria</taxon>
        <taxon>Nitrosomonadales</taxon>
        <taxon>Methylophilaceae</taxon>
        <taxon>Methylotenera</taxon>
    </lineage>
</organism>
<dbReference type="PROSITE" id="PS50110">
    <property type="entry name" value="RESPONSE_REGULATORY"/>
    <property type="match status" value="1"/>
</dbReference>
<dbReference type="Gene3D" id="3.40.50.2300">
    <property type="match status" value="1"/>
</dbReference>
<dbReference type="AlphaFoldDB" id="A0A351RAY1"/>
<comment type="caution">
    <text evidence="6">The sequence shown here is derived from an EMBL/GenBank/DDBJ whole genome shotgun (WGS) entry which is preliminary data.</text>
</comment>
<dbReference type="SMART" id="SM00421">
    <property type="entry name" value="HTH_LUXR"/>
    <property type="match status" value="1"/>
</dbReference>
<dbReference type="GO" id="GO:0003677">
    <property type="term" value="F:DNA binding"/>
    <property type="evidence" value="ECO:0007669"/>
    <property type="project" value="UniProtKB-KW"/>
</dbReference>
<evidence type="ECO:0000256" key="2">
    <source>
        <dbReference type="ARBA" id="ARBA00023125"/>
    </source>
</evidence>
<feature type="domain" description="Response regulatory" evidence="5">
    <location>
        <begin position="4"/>
        <end position="119"/>
    </location>
</feature>
<dbReference type="STRING" id="1132855.GCA_000384255_02054"/>
<reference evidence="6 7" key="1">
    <citation type="journal article" date="2018" name="Nat. Biotechnol.">
        <title>A standardized bacterial taxonomy based on genome phylogeny substantially revises the tree of life.</title>
        <authorList>
            <person name="Parks D.H."/>
            <person name="Chuvochina M."/>
            <person name="Waite D.W."/>
            <person name="Rinke C."/>
            <person name="Skarshewski A."/>
            <person name="Chaumeil P.A."/>
            <person name="Hugenholtz P."/>
        </authorList>
    </citation>
    <scope>NUCLEOTIDE SEQUENCE [LARGE SCALE GENOMIC DNA]</scope>
    <source>
        <strain evidence="6">UBA9958</strain>
    </source>
</reference>
<gene>
    <name evidence="6" type="ORF">DCW48_06340</name>
</gene>
<dbReference type="InterPro" id="IPR001789">
    <property type="entry name" value="Sig_transdc_resp-reg_receiver"/>
</dbReference>
<dbReference type="SUPFAM" id="SSF52172">
    <property type="entry name" value="CheY-like"/>
    <property type="match status" value="1"/>
</dbReference>
<evidence type="ECO:0000259" key="5">
    <source>
        <dbReference type="PROSITE" id="PS50110"/>
    </source>
</evidence>
<dbReference type="CDD" id="cd06170">
    <property type="entry name" value="LuxR_C_like"/>
    <property type="match status" value="1"/>
</dbReference>
<dbReference type="Pfam" id="PF00072">
    <property type="entry name" value="Response_reg"/>
    <property type="match status" value="1"/>
</dbReference>
<accession>A0A351RAY1</accession>
<dbReference type="InterPro" id="IPR058245">
    <property type="entry name" value="NreC/VraR/RcsB-like_REC"/>
</dbReference>
<dbReference type="InterPro" id="IPR016032">
    <property type="entry name" value="Sig_transdc_resp-reg_C-effctor"/>
</dbReference>
<evidence type="ECO:0000313" key="6">
    <source>
        <dbReference type="EMBL" id="HBA09202.1"/>
    </source>
</evidence>
<dbReference type="EMBL" id="DNAA01000156">
    <property type="protein sequence ID" value="HBA09202.1"/>
    <property type="molecule type" value="Genomic_DNA"/>
</dbReference>
<evidence type="ECO:0000313" key="7">
    <source>
        <dbReference type="Proteomes" id="UP000264313"/>
    </source>
</evidence>
<name>A0A351RAY1_9PROT</name>
<evidence type="ECO:0000256" key="1">
    <source>
        <dbReference type="ARBA" id="ARBA00022553"/>
    </source>
</evidence>
<keyword evidence="1 3" id="KW-0597">Phosphoprotein</keyword>
<dbReference type="Pfam" id="PF00196">
    <property type="entry name" value="GerE"/>
    <property type="match status" value="1"/>
</dbReference>
<dbReference type="GO" id="GO:0006355">
    <property type="term" value="P:regulation of DNA-templated transcription"/>
    <property type="evidence" value="ECO:0007669"/>
    <property type="project" value="InterPro"/>
</dbReference>
<dbReference type="PANTHER" id="PTHR43214:SF43">
    <property type="entry name" value="TWO-COMPONENT RESPONSE REGULATOR"/>
    <property type="match status" value="1"/>
</dbReference>
<dbReference type="GO" id="GO:0000160">
    <property type="term" value="P:phosphorelay signal transduction system"/>
    <property type="evidence" value="ECO:0007669"/>
    <property type="project" value="InterPro"/>
</dbReference>
<feature type="modified residue" description="4-aspartylphosphate" evidence="3">
    <location>
        <position position="54"/>
    </location>
</feature>
<dbReference type="PRINTS" id="PR00038">
    <property type="entry name" value="HTHLUXR"/>
</dbReference>
<dbReference type="PANTHER" id="PTHR43214">
    <property type="entry name" value="TWO-COMPONENT RESPONSE REGULATOR"/>
    <property type="match status" value="1"/>
</dbReference>
<evidence type="ECO:0000259" key="4">
    <source>
        <dbReference type="PROSITE" id="PS50043"/>
    </source>
</evidence>
<keyword evidence="2 6" id="KW-0238">DNA-binding</keyword>
<dbReference type="SUPFAM" id="SSF46894">
    <property type="entry name" value="C-terminal effector domain of the bipartite response regulators"/>
    <property type="match status" value="1"/>
</dbReference>
<dbReference type="SMART" id="SM00448">
    <property type="entry name" value="REC"/>
    <property type="match status" value="1"/>
</dbReference>
<dbReference type="InterPro" id="IPR011006">
    <property type="entry name" value="CheY-like_superfamily"/>
</dbReference>
<sequence>MNKTILLVDDHAVVRQGLKSLLGQWGYRVVAEASSGESAILLWQEHQPSLVLMDLDMPGLGGLEALQRILARSKDAKVLIYSMHDDNIYAMRAIQAGAKGYVVKTDDVNILLEAVDKIMKGGKFIEQKLAQHLAIDLINEANKPLEKLSPREFEVFRQLASGNSLTIISDSLNISYKTVANIQTQIRQKLNVHTTANLVHLAIQFGVTQSKI</sequence>
<dbReference type="InterPro" id="IPR039420">
    <property type="entry name" value="WalR-like"/>
</dbReference>
<proteinExistence type="predicted"/>
<evidence type="ECO:0000256" key="3">
    <source>
        <dbReference type="PROSITE-ProRule" id="PRU00169"/>
    </source>
</evidence>
<dbReference type="Proteomes" id="UP000264313">
    <property type="component" value="Unassembled WGS sequence"/>
</dbReference>
<dbReference type="InterPro" id="IPR000792">
    <property type="entry name" value="Tscrpt_reg_LuxR_C"/>
</dbReference>
<dbReference type="PROSITE" id="PS50043">
    <property type="entry name" value="HTH_LUXR_2"/>
    <property type="match status" value="1"/>
</dbReference>
<protein>
    <submittedName>
        <fullName evidence="6">DNA-binding response regulator</fullName>
    </submittedName>
</protein>
<dbReference type="CDD" id="cd17535">
    <property type="entry name" value="REC_NarL-like"/>
    <property type="match status" value="1"/>
</dbReference>
<feature type="domain" description="HTH luxR-type" evidence="4">
    <location>
        <begin position="141"/>
        <end position="206"/>
    </location>
</feature>